<keyword evidence="2" id="KW-0805">Transcription regulation</keyword>
<sequence length="404" mass="43439">MSAGLLTVSTTIINNDSEFPSLGGRGTPGSFSLLPTTSGYSATQSPIPSGYGANNRPNYANLMRSGGGEGFGNNEFHIQSEDFPALPGAQANKAQQPPQPYAQAREGAIPADGMPSNLSTTSEAVGPTEGRAEQRFAELTPEEASRTGIITRPDGEVTNIPPGMLNDQFGMAGFVTYWRMATEQQHLLSMAIGYDLTGLGLNISSNSDRLLYTTFGGPWADYPCRPQDMDARVPVEYLTNATIRDKLPNIRLHKLGEDVLFFLFYNCPGEVYQVAAAAELYTRDWRFHKQECIWLTRSQYGQIKEQTQTYENGSYMVFDPIQWRKVPREMKLEYKYLEERPKLPPSMQIGASGAAGAPAAPASAPSANGPAAAAIAQPMAPGSAPMSGASSPAGGQPVGKAPQN</sequence>
<feature type="region of interest" description="Disordered" evidence="4">
    <location>
        <begin position="347"/>
        <end position="404"/>
    </location>
</feature>
<evidence type="ECO:0000256" key="1">
    <source>
        <dbReference type="ARBA" id="ARBA00007682"/>
    </source>
</evidence>
<dbReference type="AlphaFoldDB" id="A0AA36G154"/>
<dbReference type="Gene3D" id="2.30.30.1020">
    <property type="entry name" value="CCR4-NOT complex subunit 2/3/5, C-terminal domain"/>
    <property type="match status" value="1"/>
</dbReference>
<feature type="non-terminal residue" evidence="6">
    <location>
        <position position="404"/>
    </location>
</feature>
<dbReference type="GO" id="GO:0030015">
    <property type="term" value="C:CCR4-NOT core complex"/>
    <property type="evidence" value="ECO:0007669"/>
    <property type="project" value="InterPro"/>
</dbReference>
<keyword evidence="7" id="KW-1185">Reference proteome</keyword>
<reference evidence="6" key="1">
    <citation type="submission" date="2023-06" db="EMBL/GenBank/DDBJ databases">
        <authorList>
            <person name="Delattre M."/>
        </authorList>
    </citation>
    <scope>NUCLEOTIDE SEQUENCE</scope>
    <source>
        <strain evidence="6">AF72</strain>
    </source>
</reference>
<dbReference type="EMBL" id="CATQJA010002012">
    <property type="protein sequence ID" value="CAJ0569382.1"/>
    <property type="molecule type" value="Genomic_DNA"/>
</dbReference>
<feature type="domain" description="NOT2/NOT3/NOT5 C-terminal" evidence="5">
    <location>
        <begin position="212"/>
        <end position="337"/>
    </location>
</feature>
<dbReference type="GO" id="GO:2000036">
    <property type="term" value="P:regulation of stem cell population maintenance"/>
    <property type="evidence" value="ECO:0007669"/>
    <property type="project" value="UniProtKB-ARBA"/>
</dbReference>
<dbReference type="InterPro" id="IPR007282">
    <property type="entry name" value="NOT2/3/5_C"/>
</dbReference>
<dbReference type="FunFam" id="2.30.30.1020:FF:000005">
    <property type="entry name" value="Regena, isoform C"/>
    <property type="match status" value="1"/>
</dbReference>
<dbReference type="Pfam" id="PF04153">
    <property type="entry name" value="NOT2_3_5_C"/>
    <property type="match status" value="1"/>
</dbReference>
<dbReference type="GO" id="GO:0006355">
    <property type="term" value="P:regulation of DNA-templated transcription"/>
    <property type="evidence" value="ECO:0007669"/>
    <property type="project" value="InterPro"/>
</dbReference>
<feature type="compositionally biased region" description="Low complexity" evidence="4">
    <location>
        <begin position="350"/>
        <end position="395"/>
    </location>
</feature>
<organism evidence="6 7">
    <name type="scientific">Mesorhabditis spiculigera</name>
    <dbReference type="NCBI Taxonomy" id="96644"/>
    <lineage>
        <taxon>Eukaryota</taxon>
        <taxon>Metazoa</taxon>
        <taxon>Ecdysozoa</taxon>
        <taxon>Nematoda</taxon>
        <taxon>Chromadorea</taxon>
        <taxon>Rhabditida</taxon>
        <taxon>Rhabditina</taxon>
        <taxon>Rhabditomorpha</taxon>
        <taxon>Rhabditoidea</taxon>
        <taxon>Rhabditidae</taxon>
        <taxon>Mesorhabditinae</taxon>
        <taxon>Mesorhabditis</taxon>
    </lineage>
</organism>
<proteinExistence type="inferred from homology"/>
<evidence type="ECO:0000313" key="7">
    <source>
        <dbReference type="Proteomes" id="UP001177023"/>
    </source>
</evidence>
<evidence type="ECO:0000313" key="6">
    <source>
        <dbReference type="EMBL" id="CAJ0569382.1"/>
    </source>
</evidence>
<evidence type="ECO:0000256" key="4">
    <source>
        <dbReference type="SAM" id="MobiDB-lite"/>
    </source>
</evidence>
<protein>
    <recommendedName>
        <fullName evidence="5">NOT2/NOT3/NOT5 C-terminal domain-containing protein</fullName>
    </recommendedName>
</protein>
<dbReference type="PANTHER" id="PTHR23326">
    <property type="entry name" value="CCR4 NOT-RELATED"/>
    <property type="match status" value="1"/>
</dbReference>
<keyword evidence="3" id="KW-0804">Transcription</keyword>
<comment type="caution">
    <text evidence="6">The sequence shown here is derived from an EMBL/GenBank/DDBJ whole genome shotgun (WGS) entry which is preliminary data.</text>
</comment>
<evidence type="ECO:0000256" key="3">
    <source>
        <dbReference type="ARBA" id="ARBA00023163"/>
    </source>
</evidence>
<gene>
    <name evidence="6" type="ORF">MSPICULIGERA_LOCUS7863</name>
</gene>
<name>A0AA36G154_9BILA</name>
<comment type="similarity">
    <text evidence="1">Belongs to the CNOT2/3/5 family.</text>
</comment>
<evidence type="ECO:0000256" key="2">
    <source>
        <dbReference type="ARBA" id="ARBA00023015"/>
    </source>
</evidence>
<feature type="region of interest" description="Disordered" evidence="4">
    <location>
        <begin position="107"/>
        <end position="128"/>
    </location>
</feature>
<accession>A0AA36G154</accession>
<dbReference type="InterPro" id="IPR040168">
    <property type="entry name" value="Not2/3/5"/>
</dbReference>
<evidence type="ECO:0000259" key="5">
    <source>
        <dbReference type="Pfam" id="PF04153"/>
    </source>
</evidence>
<dbReference type="Proteomes" id="UP001177023">
    <property type="component" value="Unassembled WGS sequence"/>
</dbReference>
<dbReference type="InterPro" id="IPR038635">
    <property type="entry name" value="CCR4-NOT_su2/3/5_C_sf"/>
</dbReference>